<dbReference type="InterPro" id="IPR013563">
    <property type="entry name" value="Oligopep_ABC_C"/>
</dbReference>
<dbReference type="GO" id="GO:0015833">
    <property type="term" value="P:peptide transport"/>
    <property type="evidence" value="ECO:0007669"/>
    <property type="project" value="InterPro"/>
</dbReference>
<dbReference type="EMBL" id="CP154858">
    <property type="protein sequence ID" value="XDT73965.1"/>
    <property type="molecule type" value="Genomic_DNA"/>
</dbReference>
<evidence type="ECO:0000256" key="1">
    <source>
        <dbReference type="ARBA" id="ARBA00005417"/>
    </source>
</evidence>
<dbReference type="NCBIfam" id="TIGR01727">
    <property type="entry name" value="oligo_HPY"/>
    <property type="match status" value="1"/>
</dbReference>
<comment type="similarity">
    <text evidence="1">Belongs to the ABC transporter superfamily.</text>
</comment>
<dbReference type="KEGG" id="tcd:AAIA72_08335"/>
<feature type="domain" description="Oligopeptide/dipeptide ABC transporter C-terminal" evidence="5">
    <location>
        <begin position="66"/>
        <end position="133"/>
    </location>
</feature>
<gene>
    <name evidence="6" type="ORF">AAIA72_08335</name>
</gene>
<accession>A0AB39V1B0</accession>
<keyword evidence="3" id="KW-0547">Nucleotide-binding</keyword>
<dbReference type="AlphaFoldDB" id="A0AB39V1B0"/>
<evidence type="ECO:0000256" key="3">
    <source>
        <dbReference type="ARBA" id="ARBA00022741"/>
    </source>
</evidence>
<keyword evidence="4 6" id="KW-0067">ATP-binding</keyword>
<evidence type="ECO:0000256" key="2">
    <source>
        <dbReference type="ARBA" id="ARBA00022448"/>
    </source>
</evidence>
<reference evidence="6" key="1">
    <citation type="submission" date="2024-05" db="EMBL/GenBank/DDBJ databases">
        <title>Genome sequencing of novel strain.</title>
        <authorList>
            <person name="Ganbat D."/>
            <person name="Ganbat S."/>
            <person name="Lee S.-J."/>
        </authorList>
    </citation>
    <scope>NUCLEOTIDE SEQUENCE</scope>
    <source>
        <strain evidence="6">SMD15-11</strain>
    </source>
</reference>
<dbReference type="Pfam" id="PF08352">
    <property type="entry name" value="oligo_HPY"/>
    <property type="match status" value="1"/>
</dbReference>
<sequence>MILKPRLIVCDEPVSALDVSIQAQIINLLMALQEEYNLSLIFISHDLSVVRHISHRVMVLYLGHIMELADKDSIYADPKHPYTKALISAVPLPDPELERNKEIIELEGDLPSPINPPTGCVFRTRCPFEEPRCAETRPHLDVVSDVHEVACLRWREL</sequence>
<dbReference type="Gene3D" id="3.40.50.300">
    <property type="entry name" value="P-loop containing nucleotide triphosphate hydrolases"/>
    <property type="match status" value="1"/>
</dbReference>
<proteinExistence type="inferred from homology"/>
<evidence type="ECO:0000256" key="4">
    <source>
        <dbReference type="ARBA" id="ARBA00022840"/>
    </source>
</evidence>
<organism evidence="6">
    <name type="scientific">Thermohahella caldifontis</name>
    <dbReference type="NCBI Taxonomy" id="3142973"/>
    <lineage>
        <taxon>Bacteria</taxon>
        <taxon>Pseudomonadati</taxon>
        <taxon>Pseudomonadota</taxon>
        <taxon>Gammaproteobacteria</taxon>
        <taxon>Oceanospirillales</taxon>
        <taxon>Hahellaceae</taxon>
        <taxon>Thermohahella</taxon>
    </lineage>
</organism>
<dbReference type="InterPro" id="IPR050319">
    <property type="entry name" value="ABC_transp_ATP-bind"/>
</dbReference>
<keyword evidence="2" id="KW-0813">Transport</keyword>
<protein>
    <submittedName>
        <fullName evidence="6">Oligopeptide/dipeptide ABC transporter ATP-binding protein</fullName>
    </submittedName>
</protein>
<dbReference type="InterPro" id="IPR027417">
    <property type="entry name" value="P-loop_NTPase"/>
</dbReference>
<name>A0AB39V1B0_9GAMM</name>
<dbReference type="PANTHER" id="PTHR43776">
    <property type="entry name" value="TRANSPORT ATP-BINDING PROTEIN"/>
    <property type="match status" value="1"/>
</dbReference>
<evidence type="ECO:0000259" key="5">
    <source>
        <dbReference type="Pfam" id="PF08352"/>
    </source>
</evidence>
<evidence type="ECO:0000313" key="6">
    <source>
        <dbReference type="EMBL" id="XDT73965.1"/>
    </source>
</evidence>
<dbReference type="RefSeq" id="WP_369602939.1">
    <property type="nucleotide sequence ID" value="NZ_CP154858.1"/>
</dbReference>
<dbReference type="GO" id="GO:0005524">
    <property type="term" value="F:ATP binding"/>
    <property type="evidence" value="ECO:0007669"/>
    <property type="project" value="UniProtKB-KW"/>
</dbReference>
<dbReference type="SUPFAM" id="SSF52540">
    <property type="entry name" value="P-loop containing nucleoside triphosphate hydrolases"/>
    <property type="match status" value="1"/>
</dbReference>
<dbReference type="PANTHER" id="PTHR43776:SF7">
    <property type="entry name" value="D,D-DIPEPTIDE TRANSPORT ATP-BINDING PROTEIN DDPF-RELATED"/>
    <property type="match status" value="1"/>
</dbReference>